<dbReference type="Proteomes" id="UP000526625">
    <property type="component" value="Unassembled WGS sequence"/>
</dbReference>
<reference evidence="2 3" key="1">
    <citation type="submission" date="2020-08" db="EMBL/GenBank/DDBJ databases">
        <title>Genomic Encyclopedia of Type Strains, Phase IV (KMG-V): Genome sequencing to study the core and pangenomes of soil and plant-associated prokaryotes.</title>
        <authorList>
            <person name="Whitman W."/>
        </authorList>
    </citation>
    <scope>NUCLEOTIDE SEQUENCE [LARGE SCALE GENOMIC DNA]</scope>
    <source>
        <strain evidence="2 3">SEMIA 4059</strain>
    </source>
</reference>
<keyword evidence="3" id="KW-1185">Reference proteome</keyword>
<evidence type="ECO:0000313" key="3">
    <source>
        <dbReference type="Proteomes" id="UP000526625"/>
    </source>
</evidence>
<keyword evidence="1" id="KW-1133">Transmembrane helix</keyword>
<name>A0ABR6R447_RHITR</name>
<dbReference type="EMBL" id="JACHBF010000013">
    <property type="protein sequence ID" value="MBB6493957.1"/>
    <property type="molecule type" value="Genomic_DNA"/>
</dbReference>
<comment type="caution">
    <text evidence="2">The sequence shown here is derived from an EMBL/GenBank/DDBJ whole genome shotgun (WGS) entry which is preliminary data.</text>
</comment>
<evidence type="ECO:0000313" key="2">
    <source>
        <dbReference type="EMBL" id="MBB6493957.1"/>
    </source>
</evidence>
<evidence type="ECO:0000256" key="1">
    <source>
        <dbReference type="SAM" id="Phobius"/>
    </source>
</evidence>
<keyword evidence="1" id="KW-0812">Transmembrane</keyword>
<keyword evidence="1" id="KW-0472">Membrane</keyword>
<gene>
    <name evidence="2" type="ORF">GGD45_004391</name>
</gene>
<proteinExistence type="predicted"/>
<protein>
    <submittedName>
        <fullName evidence="2">Uncharacterized protein</fullName>
    </submittedName>
</protein>
<feature type="transmembrane region" description="Helical" evidence="1">
    <location>
        <begin position="12"/>
        <end position="34"/>
    </location>
</feature>
<sequence>MILLTLDMFKAAVARTVAFCVYSLLLRVGFLHILRVGCLKRNDRACTSRRH</sequence>
<organism evidence="2 3">
    <name type="scientific">Rhizobium tropici</name>
    <dbReference type="NCBI Taxonomy" id="398"/>
    <lineage>
        <taxon>Bacteria</taxon>
        <taxon>Pseudomonadati</taxon>
        <taxon>Pseudomonadota</taxon>
        <taxon>Alphaproteobacteria</taxon>
        <taxon>Hyphomicrobiales</taxon>
        <taxon>Rhizobiaceae</taxon>
        <taxon>Rhizobium/Agrobacterium group</taxon>
        <taxon>Rhizobium</taxon>
    </lineage>
</organism>
<accession>A0ABR6R447</accession>